<feature type="transmembrane region" description="Helical" evidence="1">
    <location>
        <begin position="12"/>
        <end position="32"/>
    </location>
</feature>
<evidence type="ECO:0000313" key="2">
    <source>
        <dbReference type="EMBL" id="MBD8027296.1"/>
    </source>
</evidence>
<feature type="transmembrane region" description="Helical" evidence="1">
    <location>
        <begin position="73"/>
        <end position="92"/>
    </location>
</feature>
<sequence>MKSFYKAAISGVIVWICAIMFFVFFGEFVLFSPGTNDFLISTILLLIGTGALLWGVTYVYSKFDQSENSPLRFGMMGTVIGLIFDSFSLANYHSIFPNLDDSQVIAFTVWMSFAYALYLIIPTFINYLQKIMLNEK</sequence>
<keyword evidence="1" id="KW-0812">Transmembrane</keyword>
<organism evidence="2 3">
    <name type="scientific">Ureibacillus galli</name>
    <dbReference type="NCBI Taxonomy" id="2762222"/>
    <lineage>
        <taxon>Bacteria</taxon>
        <taxon>Bacillati</taxon>
        <taxon>Bacillota</taxon>
        <taxon>Bacilli</taxon>
        <taxon>Bacillales</taxon>
        <taxon>Caryophanaceae</taxon>
        <taxon>Ureibacillus</taxon>
    </lineage>
</organism>
<accession>A0ABR8XDI1</accession>
<name>A0ABR8XDI1_9BACL</name>
<protein>
    <submittedName>
        <fullName evidence="2">DUF5367 family protein</fullName>
    </submittedName>
</protein>
<dbReference type="Proteomes" id="UP000640930">
    <property type="component" value="Unassembled WGS sequence"/>
</dbReference>
<dbReference type="InterPro" id="IPR020509">
    <property type="entry name" value="Uncharacterised_YnzE"/>
</dbReference>
<keyword evidence="1" id="KW-0472">Membrane</keyword>
<reference evidence="2 3" key="1">
    <citation type="submission" date="2020-08" db="EMBL/GenBank/DDBJ databases">
        <title>A Genomic Blueprint of the Chicken Gut Microbiome.</title>
        <authorList>
            <person name="Gilroy R."/>
            <person name="Ravi A."/>
            <person name="Getino M."/>
            <person name="Pursley I."/>
            <person name="Horton D.L."/>
            <person name="Alikhan N.-F."/>
            <person name="Baker D."/>
            <person name="Gharbi K."/>
            <person name="Hall N."/>
            <person name="Watson M."/>
            <person name="Adriaenssens E.M."/>
            <person name="Foster-Nyarko E."/>
            <person name="Jarju S."/>
            <person name="Secka A."/>
            <person name="Antonio M."/>
            <person name="Oren A."/>
            <person name="Chaudhuri R."/>
            <person name="La Ragione R.M."/>
            <person name="Hildebrand F."/>
            <person name="Pallen M.J."/>
        </authorList>
    </citation>
    <scope>NUCLEOTIDE SEQUENCE [LARGE SCALE GENOMIC DNA]</scope>
    <source>
        <strain evidence="2 3">Re31</strain>
    </source>
</reference>
<feature type="transmembrane region" description="Helical" evidence="1">
    <location>
        <begin position="104"/>
        <end position="128"/>
    </location>
</feature>
<keyword evidence="3" id="KW-1185">Reference proteome</keyword>
<dbReference type="EMBL" id="JACSQA010000016">
    <property type="protein sequence ID" value="MBD8027296.1"/>
    <property type="molecule type" value="Genomic_DNA"/>
</dbReference>
<evidence type="ECO:0000256" key="1">
    <source>
        <dbReference type="SAM" id="Phobius"/>
    </source>
</evidence>
<dbReference type="RefSeq" id="WP_191707739.1">
    <property type="nucleotide sequence ID" value="NZ_JACSQA010000016.1"/>
</dbReference>
<proteinExistence type="predicted"/>
<evidence type="ECO:0000313" key="3">
    <source>
        <dbReference type="Proteomes" id="UP000640930"/>
    </source>
</evidence>
<dbReference type="Pfam" id="PF17329">
    <property type="entry name" value="DUF5367"/>
    <property type="match status" value="1"/>
</dbReference>
<comment type="caution">
    <text evidence="2">The sequence shown here is derived from an EMBL/GenBank/DDBJ whole genome shotgun (WGS) entry which is preliminary data.</text>
</comment>
<gene>
    <name evidence="2" type="ORF">H9636_11585</name>
</gene>
<keyword evidence="1" id="KW-1133">Transmembrane helix</keyword>
<feature type="transmembrane region" description="Helical" evidence="1">
    <location>
        <begin position="38"/>
        <end position="61"/>
    </location>
</feature>